<organism evidence="8 9">
    <name type="scientific">Neonectria ditissima</name>
    <dbReference type="NCBI Taxonomy" id="78410"/>
    <lineage>
        <taxon>Eukaryota</taxon>
        <taxon>Fungi</taxon>
        <taxon>Dikarya</taxon>
        <taxon>Ascomycota</taxon>
        <taxon>Pezizomycotina</taxon>
        <taxon>Sordariomycetes</taxon>
        <taxon>Hypocreomycetidae</taxon>
        <taxon>Hypocreales</taxon>
        <taxon>Nectriaceae</taxon>
        <taxon>Neonectria</taxon>
    </lineage>
</organism>
<evidence type="ECO:0000256" key="4">
    <source>
        <dbReference type="PROSITE-ProRule" id="PRU10007"/>
    </source>
</evidence>
<dbReference type="STRING" id="78410.A0A0P7AEI3"/>
<keyword evidence="9" id="KW-1185">Reference proteome</keyword>
<evidence type="ECO:0000256" key="3">
    <source>
        <dbReference type="ARBA" id="ARBA00023002"/>
    </source>
</evidence>
<feature type="active site" evidence="4">
    <location>
        <position position="291"/>
    </location>
</feature>
<keyword evidence="3 5" id="KW-0560">Oxidoreductase</keyword>
<dbReference type="InterPro" id="IPR016162">
    <property type="entry name" value="Ald_DH_N"/>
</dbReference>
<dbReference type="FunFam" id="3.40.309.10:FF:000010">
    <property type="entry name" value="Gamma-aminobutyraldehyde dehydrogenase"/>
    <property type="match status" value="1"/>
</dbReference>
<evidence type="ECO:0000313" key="8">
    <source>
        <dbReference type="EMBL" id="KPM35639.1"/>
    </source>
</evidence>
<evidence type="ECO:0000259" key="7">
    <source>
        <dbReference type="Pfam" id="PF00171"/>
    </source>
</evidence>
<dbReference type="Pfam" id="PF00171">
    <property type="entry name" value="Aldedh"/>
    <property type="match status" value="1"/>
</dbReference>
<evidence type="ECO:0000256" key="5">
    <source>
        <dbReference type="RuleBase" id="RU003345"/>
    </source>
</evidence>
<dbReference type="OrthoDB" id="310895at2759"/>
<dbReference type="PANTHER" id="PTHR43353">
    <property type="entry name" value="SUCCINATE-SEMIALDEHYDE DEHYDROGENASE, MITOCHONDRIAL"/>
    <property type="match status" value="1"/>
</dbReference>
<accession>A0A0P7AEI3</accession>
<dbReference type="GO" id="GO:0009450">
    <property type="term" value="P:gamma-aminobutyric acid catabolic process"/>
    <property type="evidence" value="ECO:0007669"/>
    <property type="project" value="TreeGrafter"/>
</dbReference>
<dbReference type="PROSITE" id="PS00070">
    <property type="entry name" value="ALDEHYDE_DEHYDR_CYS"/>
    <property type="match status" value="1"/>
</dbReference>
<gene>
    <name evidence="8" type="ORF">AK830_g10924</name>
</gene>
<feature type="domain" description="Aldehyde dehydrogenase" evidence="7">
    <location>
        <begin position="57"/>
        <end position="511"/>
    </location>
</feature>
<evidence type="ECO:0000256" key="6">
    <source>
        <dbReference type="SAM" id="MobiDB-lite"/>
    </source>
</evidence>
<sequence length="515" mass="55547">MPDPEAVRPPVRRTLKPARASRSHMHSPAHKSEVRFILPGSLPDPVPFLIKGSEHRSNQSFDVISPSTGKVVHRCHSASIGDATAAVDAAAEALRAWRKTPPEVRRDIFLKATEVMNKRRPELRRYMGDETGCEVGWVDFNVDVTINHIKDVAGRIATLEGSFPTTMSPDTSAIVMQEPYGVVLAIAPWNAPYILGARAVIFPIAAGNTVVLKGSELCPRTMLAIASVFQEAGLPDGVLNVIFNERSSAASVTTALIQNPHVKKINFTGSTAVGRIVSKLAGEHLKPIVLELGGKAPAIVWEDANLDLAADQCALGSFINSGQVCMATEKILVHKAIRAEFEKKLAMSVAKMFSAENDAPVLISAAAVAKNKALVKDAIAMGASVVHGNLDLQEATQTRLRPIVLNNVTTEMDLYKTESFGPTVSILEIETEEEAIRLANDTEYGLSSALFTSDLRRGLRIAREIETGAVHINNMTVHDESALPHGGAKSSGYGRFNASAGLSEWVRSKTVTFRN</sequence>
<comment type="similarity">
    <text evidence="1 5">Belongs to the aldehyde dehydrogenase family.</text>
</comment>
<dbReference type="InterPro" id="IPR016161">
    <property type="entry name" value="Ald_DH/histidinol_DH"/>
</dbReference>
<protein>
    <submittedName>
        <fullName evidence="8">Vanillin dehydrogenase</fullName>
    </submittedName>
</protein>
<keyword evidence="2" id="KW-0521">NADP</keyword>
<feature type="compositionally biased region" description="Basic residues" evidence="6">
    <location>
        <begin position="10"/>
        <end position="29"/>
    </location>
</feature>
<dbReference type="Proteomes" id="UP000050424">
    <property type="component" value="Unassembled WGS sequence"/>
</dbReference>
<dbReference type="AlphaFoldDB" id="A0A0P7AEI3"/>
<feature type="region of interest" description="Disordered" evidence="6">
    <location>
        <begin position="1"/>
        <end position="31"/>
    </location>
</feature>
<dbReference type="InterPro" id="IPR015590">
    <property type="entry name" value="Aldehyde_DH_dom"/>
</dbReference>
<evidence type="ECO:0000256" key="1">
    <source>
        <dbReference type="ARBA" id="ARBA00009986"/>
    </source>
</evidence>
<evidence type="ECO:0000256" key="2">
    <source>
        <dbReference type="ARBA" id="ARBA00022857"/>
    </source>
</evidence>
<dbReference type="Gene3D" id="3.40.605.10">
    <property type="entry name" value="Aldehyde Dehydrogenase, Chain A, domain 1"/>
    <property type="match status" value="1"/>
</dbReference>
<dbReference type="EMBL" id="LKCW01000241">
    <property type="protein sequence ID" value="KPM35639.1"/>
    <property type="molecule type" value="Genomic_DNA"/>
</dbReference>
<dbReference type="PROSITE" id="PS00687">
    <property type="entry name" value="ALDEHYDE_DEHYDR_GLU"/>
    <property type="match status" value="1"/>
</dbReference>
<dbReference type="InterPro" id="IPR029510">
    <property type="entry name" value="Ald_DH_CS_GLU"/>
</dbReference>
<proteinExistence type="inferred from homology"/>
<dbReference type="FunFam" id="3.40.605.10:FF:000012">
    <property type="entry name" value="NAD-dependent succinate-semialdehyde dehydrogenase"/>
    <property type="match status" value="1"/>
</dbReference>
<dbReference type="InterPro" id="IPR016163">
    <property type="entry name" value="Ald_DH_C"/>
</dbReference>
<dbReference type="GO" id="GO:0004777">
    <property type="term" value="F:succinate-semialdehyde dehydrogenase (NAD+) activity"/>
    <property type="evidence" value="ECO:0007669"/>
    <property type="project" value="TreeGrafter"/>
</dbReference>
<reference evidence="8 9" key="1">
    <citation type="submission" date="2015-09" db="EMBL/GenBank/DDBJ databases">
        <title>Draft genome of a European isolate of the apple canker pathogen Neonectria ditissima.</title>
        <authorList>
            <person name="Gomez-Cortecero A."/>
            <person name="Harrison R.J."/>
            <person name="Armitage A.D."/>
        </authorList>
    </citation>
    <scope>NUCLEOTIDE SEQUENCE [LARGE SCALE GENOMIC DNA]</scope>
    <source>
        <strain evidence="8 9">R09/05</strain>
    </source>
</reference>
<evidence type="ECO:0000313" key="9">
    <source>
        <dbReference type="Proteomes" id="UP000050424"/>
    </source>
</evidence>
<dbReference type="CDD" id="cd07105">
    <property type="entry name" value="ALDH_SaliADH"/>
    <property type="match status" value="1"/>
</dbReference>
<dbReference type="PANTHER" id="PTHR43353:SF6">
    <property type="entry name" value="CYTOPLASMIC ALDEHYDE DEHYDROGENASE (EUROFUNG)"/>
    <property type="match status" value="1"/>
</dbReference>
<dbReference type="Gene3D" id="3.40.309.10">
    <property type="entry name" value="Aldehyde Dehydrogenase, Chain A, domain 2"/>
    <property type="match status" value="1"/>
</dbReference>
<name>A0A0P7AEI3_9HYPO</name>
<dbReference type="InterPro" id="IPR016160">
    <property type="entry name" value="Ald_DH_CS_CYS"/>
</dbReference>
<comment type="caution">
    <text evidence="8">The sequence shown here is derived from an EMBL/GenBank/DDBJ whole genome shotgun (WGS) entry which is preliminary data.</text>
</comment>
<dbReference type="SUPFAM" id="SSF53720">
    <property type="entry name" value="ALDH-like"/>
    <property type="match status" value="1"/>
</dbReference>
<dbReference type="InterPro" id="IPR050740">
    <property type="entry name" value="Aldehyde_DH_Superfamily"/>
</dbReference>